<feature type="compositionally biased region" description="Low complexity" evidence="1">
    <location>
        <begin position="124"/>
        <end position="144"/>
    </location>
</feature>
<feature type="compositionally biased region" description="Low complexity" evidence="1">
    <location>
        <begin position="169"/>
        <end position="178"/>
    </location>
</feature>
<feature type="compositionally biased region" description="Low complexity" evidence="1">
    <location>
        <begin position="26"/>
        <end position="51"/>
    </location>
</feature>
<gene>
    <name evidence="2" type="ORF">OHA22_24535</name>
</gene>
<dbReference type="EMBL" id="CP108222">
    <property type="protein sequence ID" value="WTT18474.1"/>
    <property type="molecule type" value="Genomic_DNA"/>
</dbReference>
<protein>
    <recommendedName>
        <fullName evidence="3">Collagen-like protein</fullName>
    </recommendedName>
</protein>
<accession>A0AAU2A4E4</accession>
<evidence type="ECO:0000256" key="1">
    <source>
        <dbReference type="SAM" id="MobiDB-lite"/>
    </source>
</evidence>
<proteinExistence type="predicted"/>
<name>A0AAU2A4E4_9ACTN</name>
<sequence length="200" mass="19165">MALSIVPSTAAAADAMQKPGAGGGAAQPSSNSAPSAAIADAIRRAGAQGQATLYPDGAPSADDRNNRPHPKGERGPQGKPGKPGRPGRPGRPGPQGPQGEQGEQGPQGFQGNQGAAGTLGSSYVVTASSPGTSGGTTSVNVSCGLGDVATGGGVSSTGGGAIRDSSPLGGTPTTPPTGWQASINGNNQLSVYAVCADLTP</sequence>
<dbReference type="Gene3D" id="1.20.5.320">
    <property type="entry name" value="6-Phosphogluconate Dehydrogenase, domain 3"/>
    <property type="match status" value="1"/>
</dbReference>
<feature type="compositionally biased region" description="Low complexity" evidence="1">
    <location>
        <begin position="97"/>
        <end position="113"/>
    </location>
</feature>
<evidence type="ECO:0008006" key="3">
    <source>
        <dbReference type="Google" id="ProtNLM"/>
    </source>
</evidence>
<feature type="region of interest" description="Disordered" evidence="1">
    <location>
        <begin position="1"/>
        <end position="183"/>
    </location>
</feature>
<feature type="compositionally biased region" description="Basic and acidic residues" evidence="1">
    <location>
        <begin position="61"/>
        <end position="76"/>
    </location>
</feature>
<evidence type="ECO:0000313" key="2">
    <source>
        <dbReference type="EMBL" id="WTT18474.1"/>
    </source>
</evidence>
<reference evidence="2" key="1">
    <citation type="submission" date="2022-10" db="EMBL/GenBank/DDBJ databases">
        <title>The complete genomes of actinobacterial strains from the NBC collection.</title>
        <authorList>
            <person name="Joergensen T.S."/>
            <person name="Alvarez Arevalo M."/>
            <person name="Sterndorff E.B."/>
            <person name="Faurdal D."/>
            <person name="Vuksanovic O."/>
            <person name="Mourched A.-S."/>
            <person name="Charusanti P."/>
            <person name="Shaw S."/>
            <person name="Blin K."/>
            <person name="Weber T."/>
        </authorList>
    </citation>
    <scope>NUCLEOTIDE SEQUENCE</scope>
    <source>
        <strain evidence="2">NBC_00093</strain>
    </source>
</reference>
<dbReference type="AlphaFoldDB" id="A0AAU2A4E4"/>
<dbReference type="Pfam" id="PF01391">
    <property type="entry name" value="Collagen"/>
    <property type="match status" value="1"/>
</dbReference>
<dbReference type="InterPro" id="IPR008160">
    <property type="entry name" value="Collagen"/>
</dbReference>
<organism evidence="2">
    <name type="scientific">Streptomyces sp. NBC_00093</name>
    <dbReference type="NCBI Taxonomy" id="2975649"/>
    <lineage>
        <taxon>Bacteria</taxon>
        <taxon>Bacillati</taxon>
        <taxon>Actinomycetota</taxon>
        <taxon>Actinomycetes</taxon>
        <taxon>Kitasatosporales</taxon>
        <taxon>Streptomycetaceae</taxon>
        <taxon>Streptomyces</taxon>
    </lineage>
</organism>
<feature type="compositionally biased region" description="Gly residues" evidence="1">
    <location>
        <begin position="149"/>
        <end position="161"/>
    </location>
</feature>